<evidence type="ECO:0000313" key="2">
    <source>
        <dbReference type="Proteomes" id="UP000831701"/>
    </source>
</evidence>
<sequence length="1641" mass="184674">NRELAADRESARMAGRVCVLLLSLCVCVCSAQEYVLDDKAGLGREFDGVGGLSGGGATSRLLVSYAEPYRSQVLDYLFKPNFGASLHILKVEIGGDAQTTDGTEPSHMHYENDENYFRGYEWWLMKEAKKRNPNITLIGLPWAFPGWVGHGKNWPYDFPDITAAYVVNWILGAKQYHDLDIQYVGIWNERNYDSKYIKVLRDTLDKVGLTGVGIIAADGDWSIANSMTVDPYLSDSVEVIGRVKKQQCKMDLKIVTVYLAGFYMVAANTVKSDNFRIVTAVNLCLPLLSVPPCDCNGLYQLLRYTLDKSGLEGVRIIASDNLWEPITLSLLLDPELSRAVDVIGAHYPGTTTVMGALKTQKKLWSSEDYSTFNDEVGGGCWARILNQNYVNGLMTATISWNLVASYYEQLPFGRDGLMTAEEPWSGNYVVESPIWITAHTTQFTQPGWTYLQTVGHLAQGGSYVALTDGQGSLTVVIETMTHDHSVCIRPPLLPFNVTSQNATFQLKGSFASIKELQVWRSQFNFKTKKPSFFEKLSPVKLSQGLFTLSLAEDEVYTLTTITTGQKGSYPNPPPSARFPKVYEDNFNIRNPPFTEAPYFADQTGVFEYYINLTDPGPHVFTLRQVLTERPVTWATDADQTISVIGDYQWENLTVTCDIFMESVKTGGVFIAARVDKGGQSIRSAKGVFYWVFSDGTYKVTNDIAGQTVLAEGQSGTRAYGWHTLSLTVENWGNHYNGSSTSACRLGECPPSGRHPASVPVPKKNRPSELNDFRPVALTSHLMKTLERLFLSLLRPQVQHAQDRLQFAYQPGVGVEDAILYLLHRAHSHLDKGSGTTTVRRAEGHQVSDTVVSSTGAPQGTVLAPLLFTLYTSDFFYNSELCHIQKYTADDTAIVGCIREDREEEYRRLVGDFAAWCHTNHLQLNTSKMKELVIDFGRSRPSPRPVLLEGAEFLCECVVGGPVDPEGQADSDGQEDTSHQSGAAAFQLVGTVSDRCEEDRASVLEEYSHLNRDKLLSKLMGCDVVIYNISQQSEQVEEALWAVSALHNEMGRFSGPKMFILISTVMTWACSKPANPDDLEQPFTDEIFWRRRAHPNFKPHIDLEKRVVKMGKTNRTLFSTYVVASGLQYGMGEQVFHFFFKTSWLGQERKIPVFGDGNNIVPTIHISDLASVIQNVIEYQPKTVLPARCGQFHQHHGGHCEDDIMICKLFLHQIIASVLGPGKIQKRPFEEAFLTQDLSGMEIDCMLVNLRMEGIHIKELFSINWLCESGLVKNIELVVGGIPPDQGTAGRGRKHIPWVLLLWGRAQLSKQICEHYKLHHITLKETISETISQLEDAVKNADPDSENEDSAAKAEELLNTLKDSMERNGGLLDDQLLVKVVKDKLMSNPCRNQGFVLDGFPKTYEQAKELFYAEEHESEDETSQISSYSKKIMPDFVLYLDASDAFLKDRVMNLPERLVQAHNYEQEHFLQQLARYRENNLEDETVVNYFDELDITPLYLEITSSSEPDCLLLMQKIYDTVGKPRNYGPSSQEVEEEESRKAEERMRREAQEKAEEERKEEEEARDRAARWEEWTKGLEEAKQQEDELLEAQSVPMRNYLIEHVMPTLTQGLTECCTARPQDPVDFLHQMVVYLFGTVIFGT</sequence>
<evidence type="ECO:0000313" key="1">
    <source>
        <dbReference type="EMBL" id="KAI3368013.1"/>
    </source>
</evidence>
<proteinExistence type="predicted"/>
<comment type="caution">
    <text evidence="1">The sequence shown here is derived from an EMBL/GenBank/DDBJ whole genome shotgun (WGS) entry which is preliminary data.</text>
</comment>
<reference evidence="1" key="1">
    <citation type="submission" date="2022-04" db="EMBL/GenBank/DDBJ databases">
        <title>Jade perch genome.</title>
        <authorList>
            <person name="Chao B."/>
        </authorList>
    </citation>
    <scope>NUCLEOTIDE SEQUENCE</scope>
    <source>
        <strain evidence="1">CB-2022</strain>
    </source>
</reference>
<accession>A0ACB8WJI2</accession>
<dbReference type="Proteomes" id="UP000831701">
    <property type="component" value="Chromosome 9"/>
</dbReference>
<gene>
    <name evidence="1" type="ORF">L3Q82_026834</name>
</gene>
<protein>
    <submittedName>
        <fullName evidence="1">Uncharacterized protein</fullName>
    </submittedName>
</protein>
<feature type="non-terminal residue" evidence="1">
    <location>
        <position position="1"/>
    </location>
</feature>
<dbReference type="EMBL" id="CM041539">
    <property type="protein sequence ID" value="KAI3368013.1"/>
    <property type="molecule type" value="Genomic_DNA"/>
</dbReference>
<organism evidence="1 2">
    <name type="scientific">Scortum barcoo</name>
    <name type="common">barcoo grunter</name>
    <dbReference type="NCBI Taxonomy" id="214431"/>
    <lineage>
        <taxon>Eukaryota</taxon>
        <taxon>Metazoa</taxon>
        <taxon>Chordata</taxon>
        <taxon>Craniata</taxon>
        <taxon>Vertebrata</taxon>
        <taxon>Euteleostomi</taxon>
        <taxon>Actinopterygii</taxon>
        <taxon>Neopterygii</taxon>
        <taxon>Teleostei</taxon>
        <taxon>Neoteleostei</taxon>
        <taxon>Acanthomorphata</taxon>
        <taxon>Eupercaria</taxon>
        <taxon>Centrarchiformes</taxon>
        <taxon>Terapontoidei</taxon>
        <taxon>Terapontidae</taxon>
        <taxon>Scortum</taxon>
    </lineage>
</organism>
<keyword evidence="2" id="KW-1185">Reference proteome</keyword>
<name>A0ACB8WJI2_9TELE</name>